<comment type="subunit">
    <text evidence="5">Heterodimer of a catalytic subunit and an accessory subunit.</text>
</comment>
<dbReference type="PANTHER" id="PTHR46064:SF1">
    <property type="entry name" value="QUEUINE TRNA-RIBOSYLTRANSFERASE ACCESSORY SUBUNIT 2"/>
    <property type="match status" value="1"/>
</dbReference>
<evidence type="ECO:0000256" key="4">
    <source>
        <dbReference type="ARBA" id="ARBA00022833"/>
    </source>
</evidence>
<dbReference type="SUPFAM" id="SSF51713">
    <property type="entry name" value="tRNA-guanine transglycosylase"/>
    <property type="match status" value="1"/>
</dbReference>
<evidence type="ECO:0000313" key="7">
    <source>
        <dbReference type="EMBL" id="CAH0546556.1"/>
    </source>
</evidence>
<dbReference type="InterPro" id="IPR028592">
    <property type="entry name" value="QTRTD1"/>
</dbReference>
<comment type="function">
    <text evidence="5">Non-catalytic subunit of the queuine tRNA-ribosyltransferase (TGT) that catalyzes the base-exchange of a guanine (G) residue with queuine (Q) at position 34 (anticodon wobble position) in tRNAs with GU(N) anticodons (tRNA-Asp, -Asn, -His and -Tyr), resulting in the hypermodified nucleoside queuosine (7-(((4,5-cis-dihydroxy-2-cyclopenten-1-yl)amino)methyl)-7-deazaguanosine).</text>
</comment>
<feature type="binding site" evidence="5">
    <location>
        <position position="329"/>
    </location>
    <ligand>
        <name>Zn(2+)</name>
        <dbReference type="ChEBI" id="CHEBI:29105"/>
    </ligand>
</feature>
<comment type="subcellular location">
    <subcellularLocation>
        <location evidence="5">Cytoplasm</location>
    </subcellularLocation>
</comment>
<dbReference type="InterPro" id="IPR036511">
    <property type="entry name" value="TGT-like_sf"/>
</dbReference>
<dbReference type="InterPro" id="IPR050852">
    <property type="entry name" value="Queuine_tRNA-ribosyltrfase"/>
</dbReference>
<protein>
    <recommendedName>
        <fullName evidence="5">Queuine tRNA-ribosyltransferase accessory subunit 2</fullName>
    </recommendedName>
    <alternativeName>
        <fullName evidence="5">Queuine tRNA-ribosyltransferase domain-containing protein 1</fullName>
    </alternativeName>
</protein>
<keyword evidence="2 5" id="KW-0819">tRNA processing</keyword>
<feature type="binding site" evidence="5">
    <location>
        <position position="355"/>
    </location>
    <ligand>
        <name>Zn(2+)</name>
        <dbReference type="ChEBI" id="CHEBI:29105"/>
    </ligand>
</feature>
<gene>
    <name evidence="7" type="ORF">MELIAE_LOCUS694</name>
</gene>
<dbReference type="EMBL" id="OV121132">
    <property type="protein sequence ID" value="CAH0546556.1"/>
    <property type="molecule type" value="Genomic_DNA"/>
</dbReference>
<name>A0A9P0F919_BRAAE</name>
<evidence type="ECO:0000256" key="2">
    <source>
        <dbReference type="ARBA" id="ARBA00022694"/>
    </source>
</evidence>
<keyword evidence="1 5" id="KW-0963">Cytoplasm</keyword>
<keyword evidence="4 5" id="KW-0862">Zinc</keyword>
<comment type="cofactor">
    <cofactor evidence="5">
        <name>Zn(2+)</name>
        <dbReference type="ChEBI" id="CHEBI:29105"/>
    </cofactor>
    <text evidence="5">Binds 1 zinc ion per subunit.</text>
</comment>
<dbReference type="GO" id="GO:0046872">
    <property type="term" value="F:metal ion binding"/>
    <property type="evidence" value="ECO:0007669"/>
    <property type="project" value="UniProtKB-KW"/>
</dbReference>
<dbReference type="InterPro" id="IPR002616">
    <property type="entry name" value="tRNA_ribo_trans-like"/>
</dbReference>
<keyword evidence="3 5" id="KW-0479">Metal-binding</keyword>
<feature type="domain" description="tRNA-guanine(15) transglycosylase-like" evidence="6">
    <location>
        <begin position="13"/>
        <end position="380"/>
    </location>
</feature>
<dbReference type="OrthoDB" id="27601at2759"/>
<evidence type="ECO:0000256" key="5">
    <source>
        <dbReference type="HAMAP-Rule" id="MF_03043"/>
    </source>
</evidence>
<evidence type="ECO:0000256" key="3">
    <source>
        <dbReference type="ARBA" id="ARBA00022723"/>
    </source>
</evidence>
<organism evidence="7 8">
    <name type="scientific">Brassicogethes aeneus</name>
    <name type="common">Rape pollen beetle</name>
    <name type="synonym">Meligethes aeneus</name>
    <dbReference type="NCBI Taxonomy" id="1431903"/>
    <lineage>
        <taxon>Eukaryota</taxon>
        <taxon>Metazoa</taxon>
        <taxon>Ecdysozoa</taxon>
        <taxon>Arthropoda</taxon>
        <taxon>Hexapoda</taxon>
        <taxon>Insecta</taxon>
        <taxon>Pterygota</taxon>
        <taxon>Neoptera</taxon>
        <taxon>Endopterygota</taxon>
        <taxon>Coleoptera</taxon>
        <taxon>Polyphaga</taxon>
        <taxon>Cucujiformia</taxon>
        <taxon>Nitidulidae</taxon>
        <taxon>Meligethinae</taxon>
        <taxon>Brassicogethes</taxon>
    </lineage>
</organism>
<accession>A0A9P0F919</accession>
<dbReference type="Gene3D" id="3.20.20.105">
    <property type="entry name" value="Queuine tRNA-ribosyltransferase-like"/>
    <property type="match status" value="1"/>
</dbReference>
<feature type="binding site" evidence="5">
    <location>
        <position position="326"/>
    </location>
    <ligand>
        <name>Zn(2+)</name>
        <dbReference type="ChEBI" id="CHEBI:29105"/>
    </ligand>
</feature>
<keyword evidence="8" id="KW-1185">Reference proteome</keyword>
<dbReference type="HAMAP" id="MF_03043">
    <property type="entry name" value="QTRT2"/>
    <property type="match status" value="1"/>
</dbReference>
<feature type="binding site" evidence="5">
    <location>
        <position position="324"/>
    </location>
    <ligand>
        <name>Zn(2+)</name>
        <dbReference type="ChEBI" id="CHEBI:29105"/>
    </ligand>
</feature>
<dbReference type="GO" id="GO:0005737">
    <property type="term" value="C:cytoplasm"/>
    <property type="evidence" value="ECO:0007669"/>
    <property type="project" value="UniProtKB-SubCell"/>
</dbReference>
<comment type="similarity">
    <text evidence="5">Belongs to the queuine tRNA-ribosyltransferase family. QTRT2 subfamily.</text>
</comment>
<dbReference type="GO" id="GO:0008479">
    <property type="term" value="F:tRNA-guanosine(34) queuine transglycosylase activity"/>
    <property type="evidence" value="ECO:0007669"/>
    <property type="project" value="UniProtKB-UniRule"/>
</dbReference>
<dbReference type="Pfam" id="PF01702">
    <property type="entry name" value="TGT"/>
    <property type="match status" value="1"/>
</dbReference>
<evidence type="ECO:0000259" key="6">
    <source>
        <dbReference type="Pfam" id="PF01702"/>
    </source>
</evidence>
<sequence>MKFTVQNVSKLRPRIGTLSNFGERKNGTLETPMLLLHSQGGQIPHITHEVFKLISKDAHILQIPLTSMHNFQETLEQYNGTITDFIGSKESLSCITFHDPSNITRQGHHAKNKVPLWTKNGIVYYDAPMYCKVLESYKPDMYFFISDGDTNKGSQQKRIQKAVDTTIHFYKDCLEGHKKSAILKNSFAMASIAGGYCLKSREKCMDVMLKDSEIGGYVIDGLHNNGPEIEFIPFDEVKSVAEFVMSKIPENKLMCVQGCWNPVNIVKFIQLGVDLFDTSYCRIVTERSSALTFSVDLQGELEEYEINLREHKYADDFQPIHNTCSCFTCKNYSRGYIHHLLTVQELLGPILIMIHNIHHYLNFFDTIRQCIKENTLNELEFILIKQFKNYEDSRKKNTAEISTFSEG</sequence>
<dbReference type="PANTHER" id="PTHR46064">
    <property type="entry name" value="QUEUINE TRNA-RIBOSYLTRANSFERASE ACCESSORY SUBUNIT 2"/>
    <property type="match status" value="1"/>
</dbReference>
<dbReference type="NCBIfam" id="TIGR00449">
    <property type="entry name" value="tgt_general"/>
    <property type="match status" value="1"/>
</dbReference>
<dbReference type="Proteomes" id="UP001154078">
    <property type="component" value="Chromosome 1"/>
</dbReference>
<dbReference type="GO" id="GO:0006400">
    <property type="term" value="P:tRNA modification"/>
    <property type="evidence" value="ECO:0007669"/>
    <property type="project" value="InterPro"/>
</dbReference>
<evidence type="ECO:0000313" key="8">
    <source>
        <dbReference type="Proteomes" id="UP001154078"/>
    </source>
</evidence>
<evidence type="ECO:0000256" key="1">
    <source>
        <dbReference type="ARBA" id="ARBA00022490"/>
    </source>
</evidence>
<dbReference type="AlphaFoldDB" id="A0A9P0F919"/>
<proteinExistence type="inferred from homology"/>
<reference evidence="7" key="1">
    <citation type="submission" date="2021-12" db="EMBL/GenBank/DDBJ databases">
        <authorList>
            <person name="King R."/>
        </authorList>
    </citation>
    <scope>NUCLEOTIDE SEQUENCE</scope>
</reference>